<keyword evidence="14" id="KW-1185">Reference proteome</keyword>
<keyword evidence="6 10" id="KW-0274">FAD</keyword>
<feature type="binding site" evidence="11">
    <location>
        <position position="325"/>
    </location>
    <ligand>
        <name>Mg(2+)</name>
        <dbReference type="ChEBI" id="CHEBI:18420"/>
    </ligand>
</feature>
<dbReference type="GO" id="GO:0046872">
    <property type="term" value="F:metal ion binding"/>
    <property type="evidence" value="ECO:0007669"/>
    <property type="project" value="UniProtKB-UniRule"/>
</dbReference>
<gene>
    <name evidence="13" type="ORF">BSCA_1978</name>
</gene>
<keyword evidence="13" id="KW-0449">Lipoprotein</keyword>
<dbReference type="GeneID" id="85165403"/>
<feature type="binding site" evidence="11">
    <location>
        <position position="208"/>
    </location>
    <ligand>
        <name>Mg(2+)</name>
        <dbReference type="ChEBI" id="CHEBI:18420"/>
    </ligand>
</feature>
<comment type="cofactor">
    <cofactor evidence="11">
        <name>Mg(2+)</name>
        <dbReference type="ChEBI" id="CHEBI:18420"/>
    </cofactor>
    <cofactor evidence="11">
        <name>Mn(2+)</name>
        <dbReference type="ChEBI" id="CHEBI:29035"/>
    </cofactor>
    <text evidence="11">Magnesium. Can also use manganese.</text>
</comment>
<dbReference type="Proteomes" id="UP000029033">
    <property type="component" value="Unassembled WGS sequence"/>
</dbReference>
<keyword evidence="3 10" id="KW-0285">Flavoprotein</keyword>
<evidence type="ECO:0000256" key="9">
    <source>
        <dbReference type="ARBA" id="ARBA00048540"/>
    </source>
</evidence>
<dbReference type="AlphaFoldDB" id="A0A087D7V7"/>
<accession>A0A087D7V7</accession>
<evidence type="ECO:0000256" key="5">
    <source>
        <dbReference type="ARBA" id="ARBA00022723"/>
    </source>
</evidence>
<dbReference type="PANTHER" id="PTHR30040">
    <property type="entry name" value="THIAMINE BIOSYNTHESIS LIPOPROTEIN APBE"/>
    <property type="match status" value="1"/>
</dbReference>
<evidence type="ECO:0000256" key="4">
    <source>
        <dbReference type="ARBA" id="ARBA00022679"/>
    </source>
</evidence>
<dbReference type="InterPro" id="IPR024932">
    <property type="entry name" value="ApbE"/>
</dbReference>
<dbReference type="STRING" id="158787.BSCA_1978"/>
<evidence type="ECO:0000256" key="3">
    <source>
        <dbReference type="ARBA" id="ARBA00022630"/>
    </source>
</evidence>
<comment type="similarity">
    <text evidence="10">Belongs to the ApbE family.</text>
</comment>
<evidence type="ECO:0000256" key="10">
    <source>
        <dbReference type="PIRNR" id="PIRNR006268"/>
    </source>
</evidence>
<dbReference type="Pfam" id="PF02424">
    <property type="entry name" value="ApbE"/>
    <property type="match status" value="1"/>
</dbReference>
<dbReference type="GO" id="GO:0016740">
    <property type="term" value="F:transferase activity"/>
    <property type="evidence" value="ECO:0007669"/>
    <property type="project" value="UniProtKB-UniRule"/>
</dbReference>
<evidence type="ECO:0000256" key="2">
    <source>
        <dbReference type="ARBA" id="ARBA00016337"/>
    </source>
</evidence>
<organism evidence="13 14">
    <name type="scientific">Bifidobacterium scardovii</name>
    <dbReference type="NCBI Taxonomy" id="158787"/>
    <lineage>
        <taxon>Bacteria</taxon>
        <taxon>Bacillati</taxon>
        <taxon>Actinomycetota</taxon>
        <taxon>Actinomycetes</taxon>
        <taxon>Bifidobacteriales</taxon>
        <taxon>Bifidobacteriaceae</taxon>
        <taxon>Bifidobacterium</taxon>
    </lineage>
</organism>
<evidence type="ECO:0000256" key="11">
    <source>
        <dbReference type="PIRSR" id="PIRSR006268-2"/>
    </source>
</evidence>
<dbReference type="PANTHER" id="PTHR30040:SF2">
    <property type="entry name" value="FAD:PROTEIN FMN TRANSFERASE"/>
    <property type="match status" value="1"/>
</dbReference>
<evidence type="ECO:0000256" key="1">
    <source>
        <dbReference type="ARBA" id="ARBA00011955"/>
    </source>
</evidence>
<comment type="caution">
    <text evidence="13">The sequence shown here is derived from an EMBL/GenBank/DDBJ whole genome shotgun (WGS) entry which is preliminary data.</text>
</comment>
<keyword evidence="5 10" id="KW-0479">Metal-binding</keyword>
<dbReference type="RefSeq" id="WP_051923247.1">
    <property type="nucleotide sequence ID" value="NZ_CAUPKV010000001.1"/>
</dbReference>
<proteinExistence type="inferred from homology"/>
<keyword evidence="7 10" id="KW-0460">Magnesium</keyword>
<feature type="region of interest" description="Disordered" evidence="12">
    <location>
        <begin position="1"/>
        <end position="22"/>
    </location>
</feature>
<dbReference type="EC" id="2.7.1.180" evidence="1 10"/>
<keyword evidence="4 10" id="KW-0808">Transferase</keyword>
<dbReference type="PIRSF" id="PIRSF006268">
    <property type="entry name" value="ApbE"/>
    <property type="match status" value="1"/>
</dbReference>
<dbReference type="EMBL" id="JGZO01000022">
    <property type="protein sequence ID" value="KFI91607.1"/>
    <property type="molecule type" value="Genomic_DNA"/>
</dbReference>
<sequence>MPYYPHSEPSGGIGATSDAKTAAPALDPIPREQLASITIDDATQHIHCRFFAFDTSVVIEFGPHPHLDTGIALAGQLIAICREYERLFSRTLPHSDVSRINRAHGEWVRIDPRTADLIGEAVHYCTQSEGTFDITIGTLCRLWNWKARQVPNSTEIAQALRHVNYRAIEMSYGYSADQTGGDNSNGSSNDDEAWCRLRDPQAAIDLGGIAKGWIADRLCETIQFAGYEHFLIDLGGNTVLHGRPADQQPWNIGIPNPLDTGHSIATLQLTDVSIVTSGIYERRFTADNITYHHIIDPHTGYPARTNLVSVTIIARTSLDAEGYSTTVLTLGAHRAARFIAAHPAILGALLIRDDGTLLRFGIG</sequence>
<reference evidence="13 14" key="1">
    <citation type="submission" date="2014-03" db="EMBL/GenBank/DDBJ databases">
        <title>Genomics of Bifidobacteria.</title>
        <authorList>
            <person name="Ventura M."/>
            <person name="Milani C."/>
            <person name="Lugli G.A."/>
        </authorList>
    </citation>
    <scope>NUCLEOTIDE SEQUENCE [LARGE SCALE GENOMIC DNA]</scope>
    <source>
        <strain evidence="13 14">LMG 21589</strain>
    </source>
</reference>
<evidence type="ECO:0000256" key="7">
    <source>
        <dbReference type="ARBA" id="ARBA00022842"/>
    </source>
</evidence>
<evidence type="ECO:0000256" key="6">
    <source>
        <dbReference type="ARBA" id="ARBA00022827"/>
    </source>
</evidence>
<dbReference type="eggNOG" id="COG1477">
    <property type="taxonomic scope" value="Bacteria"/>
</dbReference>
<comment type="catalytic activity">
    <reaction evidence="9 10">
        <text>L-threonyl-[protein] + FAD = FMN-L-threonyl-[protein] + AMP + H(+)</text>
        <dbReference type="Rhea" id="RHEA:36847"/>
        <dbReference type="Rhea" id="RHEA-COMP:11060"/>
        <dbReference type="Rhea" id="RHEA-COMP:11061"/>
        <dbReference type="ChEBI" id="CHEBI:15378"/>
        <dbReference type="ChEBI" id="CHEBI:30013"/>
        <dbReference type="ChEBI" id="CHEBI:57692"/>
        <dbReference type="ChEBI" id="CHEBI:74257"/>
        <dbReference type="ChEBI" id="CHEBI:456215"/>
        <dbReference type="EC" id="2.7.1.180"/>
    </reaction>
</comment>
<name>A0A087D7V7_9BIFI</name>
<evidence type="ECO:0000256" key="12">
    <source>
        <dbReference type="SAM" id="MobiDB-lite"/>
    </source>
</evidence>
<evidence type="ECO:0000313" key="13">
    <source>
        <dbReference type="EMBL" id="KFI91607.1"/>
    </source>
</evidence>
<dbReference type="SUPFAM" id="SSF143631">
    <property type="entry name" value="ApbE-like"/>
    <property type="match status" value="1"/>
</dbReference>
<dbReference type="InterPro" id="IPR003374">
    <property type="entry name" value="ApbE-like_sf"/>
</dbReference>
<evidence type="ECO:0000313" key="14">
    <source>
        <dbReference type="Proteomes" id="UP000029033"/>
    </source>
</evidence>
<evidence type="ECO:0000256" key="8">
    <source>
        <dbReference type="ARBA" id="ARBA00031306"/>
    </source>
</evidence>
<protein>
    <recommendedName>
        <fullName evidence="2 10">FAD:protein FMN transferase</fullName>
        <ecNumber evidence="1 10">2.7.1.180</ecNumber>
    </recommendedName>
    <alternativeName>
        <fullName evidence="8 10">Flavin transferase</fullName>
    </alternativeName>
</protein>
<dbReference type="Gene3D" id="3.10.520.10">
    <property type="entry name" value="ApbE-like domains"/>
    <property type="match status" value="1"/>
</dbReference>